<evidence type="ECO:0000256" key="7">
    <source>
        <dbReference type="ARBA" id="ARBA00047989"/>
    </source>
</evidence>
<evidence type="ECO:0000256" key="1">
    <source>
        <dbReference type="ARBA" id="ARBA00012784"/>
    </source>
</evidence>
<dbReference type="CDD" id="cd01320">
    <property type="entry name" value="ADA"/>
    <property type="match status" value="1"/>
</dbReference>
<feature type="binding site" evidence="9">
    <location>
        <position position="285"/>
    </location>
    <ligand>
        <name>Zn(2+)</name>
        <dbReference type="ChEBI" id="CHEBI:29105"/>
        <note>catalytic</note>
    </ligand>
</feature>
<feature type="active site" description="Proton donor" evidence="9">
    <location>
        <position position="207"/>
    </location>
</feature>
<comment type="similarity">
    <text evidence="9">Belongs to the metallo-dependent hydrolases superfamily. Adenosine and AMP deaminases family. Adenosine deaminase subfamily.</text>
</comment>
<comment type="catalytic activity">
    <reaction evidence="8">
        <text>2'-deoxyadenosine + H2O + H(+) = 2'-deoxyinosine + NH4(+)</text>
        <dbReference type="Rhea" id="RHEA:28190"/>
        <dbReference type="ChEBI" id="CHEBI:15377"/>
        <dbReference type="ChEBI" id="CHEBI:15378"/>
        <dbReference type="ChEBI" id="CHEBI:17256"/>
        <dbReference type="ChEBI" id="CHEBI:28938"/>
        <dbReference type="ChEBI" id="CHEBI:28997"/>
        <dbReference type="EC" id="3.5.4.4"/>
    </reaction>
    <physiologicalReaction direction="left-to-right" evidence="8">
        <dbReference type="Rhea" id="RHEA:28191"/>
    </physiologicalReaction>
</comment>
<dbReference type="HAMAP" id="MF_00540">
    <property type="entry name" value="A_deaminase"/>
    <property type="match status" value="1"/>
</dbReference>
<keyword evidence="2 9" id="KW-0479">Metal-binding</keyword>
<dbReference type="InterPro" id="IPR028893">
    <property type="entry name" value="A_deaminase"/>
</dbReference>
<keyword evidence="3 9" id="KW-0378">Hydrolase</keyword>
<feature type="domain" description="Adenosine deaminase" evidence="10">
    <location>
        <begin position="14"/>
        <end position="335"/>
    </location>
</feature>
<evidence type="ECO:0000256" key="2">
    <source>
        <dbReference type="ARBA" id="ARBA00022723"/>
    </source>
</evidence>
<name>A0ABW3V0A4_9BACL</name>
<keyword evidence="4 9" id="KW-0862">Zinc</keyword>
<evidence type="ECO:0000256" key="3">
    <source>
        <dbReference type="ARBA" id="ARBA00022801"/>
    </source>
</evidence>
<comment type="catalytic activity">
    <reaction evidence="7">
        <text>adenosine + H2O + H(+) = inosine + NH4(+)</text>
        <dbReference type="Rhea" id="RHEA:24408"/>
        <dbReference type="ChEBI" id="CHEBI:15377"/>
        <dbReference type="ChEBI" id="CHEBI:15378"/>
        <dbReference type="ChEBI" id="CHEBI:16335"/>
        <dbReference type="ChEBI" id="CHEBI:17596"/>
        <dbReference type="ChEBI" id="CHEBI:28938"/>
        <dbReference type="EC" id="3.5.4.4"/>
    </reaction>
    <physiologicalReaction direction="left-to-right" evidence="7">
        <dbReference type="Rhea" id="RHEA:24409"/>
    </physiologicalReaction>
</comment>
<organism evidence="11 12">
    <name type="scientific">Paenibacillus vulneris</name>
    <dbReference type="NCBI Taxonomy" id="1133364"/>
    <lineage>
        <taxon>Bacteria</taxon>
        <taxon>Bacillati</taxon>
        <taxon>Bacillota</taxon>
        <taxon>Bacilli</taxon>
        <taxon>Bacillales</taxon>
        <taxon>Paenibacillaceae</taxon>
        <taxon>Paenibacillus</taxon>
    </lineage>
</organism>
<feature type="binding site" evidence="9">
    <location>
        <position position="23"/>
    </location>
    <ligand>
        <name>substrate</name>
    </ligand>
</feature>
<feature type="binding site" evidence="9">
    <location>
        <position position="204"/>
    </location>
    <ligand>
        <name>Zn(2+)</name>
        <dbReference type="ChEBI" id="CHEBI:29105"/>
        <note>catalytic</note>
    </ligand>
</feature>
<keyword evidence="12" id="KW-1185">Reference proteome</keyword>
<feature type="site" description="Important for catalytic activity" evidence="9">
    <location>
        <position position="228"/>
    </location>
</feature>
<proteinExistence type="inferred from homology"/>
<evidence type="ECO:0000256" key="8">
    <source>
        <dbReference type="ARBA" id="ARBA00049213"/>
    </source>
</evidence>
<evidence type="ECO:0000256" key="9">
    <source>
        <dbReference type="HAMAP-Rule" id="MF_00540"/>
    </source>
</evidence>
<feature type="binding site" evidence="9">
    <location>
        <position position="177"/>
    </location>
    <ligand>
        <name>substrate</name>
    </ligand>
</feature>
<evidence type="ECO:0000313" key="11">
    <source>
        <dbReference type="EMBL" id="MFD1225481.1"/>
    </source>
</evidence>
<gene>
    <name evidence="9 11" type="primary">add</name>
    <name evidence="11" type="ORF">ACFQ4B_35935</name>
</gene>
<dbReference type="Gene3D" id="3.20.20.140">
    <property type="entry name" value="Metal-dependent hydrolases"/>
    <property type="match status" value="1"/>
</dbReference>
<feature type="binding site" evidence="9">
    <location>
        <position position="19"/>
    </location>
    <ligand>
        <name>Zn(2+)</name>
        <dbReference type="ChEBI" id="CHEBI:29105"/>
        <note>catalytic</note>
    </ligand>
</feature>
<accession>A0ABW3V0A4</accession>
<dbReference type="NCBIfam" id="TIGR01430">
    <property type="entry name" value="aden_deam"/>
    <property type="match status" value="1"/>
</dbReference>
<dbReference type="Pfam" id="PF00962">
    <property type="entry name" value="A_deaminase"/>
    <property type="match status" value="1"/>
</dbReference>
<evidence type="ECO:0000259" key="10">
    <source>
        <dbReference type="Pfam" id="PF00962"/>
    </source>
</evidence>
<evidence type="ECO:0000256" key="5">
    <source>
        <dbReference type="ARBA" id="ARBA00023080"/>
    </source>
</evidence>
<dbReference type="InterPro" id="IPR006330">
    <property type="entry name" value="Ado/ade_deaminase"/>
</dbReference>
<dbReference type="EMBL" id="JBHTLU010000059">
    <property type="protein sequence ID" value="MFD1225481.1"/>
    <property type="molecule type" value="Genomic_DNA"/>
</dbReference>
<reference evidence="12" key="1">
    <citation type="journal article" date="2019" name="Int. J. Syst. Evol. Microbiol.">
        <title>The Global Catalogue of Microorganisms (GCM) 10K type strain sequencing project: providing services to taxonomists for standard genome sequencing and annotation.</title>
        <authorList>
            <consortium name="The Broad Institute Genomics Platform"/>
            <consortium name="The Broad Institute Genome Sequencing Center for Infectious Disease"/>
            <person name="Wu L."/>
            <person name="Ma J."/>
        </authorList>
    </citation>
    <scope>NUCLEOTIDE SEQUENCE [LARGE SCALE GENOMIC DNA]</scope>
    <source>
        <strain evidence="12">CCUG 53270</strain>
    </source>
</reference>
<comment type="cofactor">
    <cofactor evidence="9">
        <name>Zn(2+)</name>
        <dbReference type="ChEBI" id="CHEBI:29105"/>
    </cofactor>
    <text evidence="9">Binds 1 zinc ion per subunit.</text>
</comment>
<protein>
    <recommendedName>
        <fullName evidence="1 9">Adenosine deaminase</fullName>
        <ecNumber evidence="1 9">3.5.4.4</ecNumber>
    </recommendedName>
    <alternativeName>
        <fullName evidence="6 9">Adenosine aminohydrolase</fullName>
    </alternativeName>
</protein>
<dbReference type="InterPro" id="IPR032466">
    <property type="entry name" value="Metal_Hydrolase"/>
</dbReference>
<keyword evidence="5 9" id="KW-0546">Nucleotide metabolism</keyword>
<dbReference type="EC" id="3.5.4.4" evidence="1 9"/>
<feature type="binding site" evidence="9">
    <location>
        <position position="21"/>
    </location>
    <ligand>
        <name>Zn(2+)</name>
        <dbReference type="ChEBI" id="CHEBI:29105"/>
        <note>catalytic</note>
    </ligand>
</feature>
<dbReference type="Proteomes" id="UP001597180">
    <property type="component" value="Unassembled WGS sequence"/>
</dbReference>
<sequence>MANRVDRALLRLLPKVDLHVHLDGSVRAQTIADLAKEQGMELPVSPGGDLLPYIQVNEECGSLQEYLSKFDFVLPFLQSREALERVAYEIVQQSAEHNCRYVEVRFAPQLHRRKGLTVEDTIRSVVQGLRRGEEEYGVTARVIAICMRNHSYEDNLEVVEAAGRFIGKGVAAVDLAGDEASYPPQWFREVFACSQAKGIPVTIHAGEAGGADNVYEAITHLGAVRIGHGVRLKEDRAILDMVRERKVPLEMCPVSNIQTKAVSGWDAYPIREYFDSGILITINTDNPSVSGTDITKEYEVVADRFGFSLEEIAQLIMNGVEAAFLGEEEKLALKREFGERLQELGIDPAGKTP</sequence>
<feature type="binding site" evidence="9">
    <location>
        <position position="21"/>
    </location>
    <ligand>
        <name>substrate</name>
    </ligand>
</feature>
<dbReference type="GO" id="GO:0016787">
    <property type="term" value="F:hydrolase activity"/>
    <property type="evidence" value="ECO:0007669"/>
    <property type="project" value="UniProtKB-KW"/>
</dbReference>
<dbReference type="SUPFAM" id="SSF51556">
    <property type="entry name" value="Metallo-dependent hydrolases"/>
    <property type="match status" value="1"/>
</dbReference>
<comment type="function">
    <text evidence="9">Catalyzes the hydrolytic deamination of adenosine and 2-deoxyadenosine.</text>
</comment>
<comment type="caution">
    <text evidence="11">The sequence shown here is derived from an EMBL/GenBank/DDBJ whole genome shotgun (WGS) entry which is preliminary data.</text>
</comment>
<evidence type="ECO:0000256" key="4">
    <source>
        <dbReference type="ARBA" id="ARBA00022833"/>
    </source>
</evidence>
<comment type="caution">
    <text evidence="9">Lacks conserved residue(s) required for the propagation of feature annotation.</text>
</comment>
<evidence type="ECO:0000256" key="6">
    <source>
        <dbReference type="ARBA" id="ARBA00031852"/>
    </source>
</evidence>
<dbReference type="RefSeq" id="WP_345587681.1">
    <property type="nucleotide sequence ID" value="NZ_BAABJG010000013.1"/>
</dbReference>
<evidence type="ECO:0000313" key="12">
    <source>
        <dbReference type="Proteomes" id="UP001597180"/>
    </source>
</evidence>
<dbReference type="InterPro" id="IPR001365">
    <property type="entry name" value="A_deaminase_dom"/>
</dbReference>
<dbReference type="PANTHER" id="PTHR11409">
    <property type="entry name" value="ADENOSINE DEAMINASE"/>
    <property type="match status" value="1"/>
</dbReference>
<dbReference type="PANTHER" id="PTHR11409:SF43">
    <property type="entry name" value="ADENOSINE DEAMINASE"/>
    <property type="match status" value="1"/>
</dbReference>